<name>A0A2M3ZNT1_9DIPT</name>
<proteinExistence type="predicted"/>
<sequence>MVAVAAVAAAAAAPHYSAADLVHTHSRTLSRPPSRSVWTKQRLVGCLVVKCELASNSLSLSLCRFSSISLSF</sequence>
<accession>A0A2M3ZNT1</accession>
<evidence type="ECO:0000313" key="1">
    <source>
        <dbReference type="EMBL" id="MBW30169.1"/>
    </source>
</evidence>
<dbReference type="EMBL" id="GGFM01009418">
    <property type="protein sequence ID" value="MBW30169.1"/>
    <property type="molecule type" value="Transcribed_RNA"/>
</dbReference>
<dbReference type="AlphaFoldDB" id="A0A2M3ZNT1"/>
<organism evidence="1">
    <name type="scientific">Anopheles braziliensis</name>
    <dbReference type="NCBI Taxonomy" id="58242"/>
    <lineage>
        <taxon>Eukaryota</taxon>
        <taxon>Metazoa</taxon>
        <taxon>Ecdysozoa</taxon>
        <taxon>Arthropoda</taxon>
        <taxon>Hexapoda</taxon>
        <taxon>Insecta</taxon>
        <taxon>Pterygota</taxon>
        <taxon>Neoptera</taxon>
        <taxon>Endopterygota</taxon>
        <taxon>Diptera</taxon>
        <taxon>Nematocera</taxon>
        <taxon>Culicoidea</taxon>
        <taxon>Culicidae</taxon>
        <taxon>Anophelinae</taxon>
        <taxon>Anopheles</taxon>
    </lineage>
</organism>
<reference evidence="1" key="1">
    <citation type="submission" date="2018-01" db="EMBL/GenBank/DDBJ databases">
        <title>An insight into the sialome of Amazonian anophelines.</title>
        <authorList>
            <person name="Ribeiro J.M."/>
            <person name="Scarpassa V."/>
            <person name="Calvo E."/>
        </authorList>
    </citation>
    <scope>NUCLEOTIDE SEQUENCE</scope>
    <source>
        <tissue evidence="1">Salivary glands</tissue>
    </source>
</reference>
<protein>
    <submittedName>
        <fullName evidence="1">Putative secreted peptide</fullName>
    </submittedName>
</protein>